<accession>A0A4T3EZY2</accession>
<name>A0A4T3EZY2_9SPHN</name>
<dbReference type="Proteomes" id="UP000309389">
    <property type="component" value="Unassembled WGS sequence"/>
</dbReference>
<comment type="caution">
    <text evidence="1">The sequence shown here is derived from an EMBL/GenBank/DDBJ whole genome shotgun (WGS) entry which is preliminary data.</text>
</comment>
<dbReference type="EMBL" id="SSHH01000002">
    <property type="protein sequence ID" value="TIX50214.1"/>
    <property type="molecule type" value="Genomic_DNA"/>
</dbReference>
<gene>
    <name evidence="1" type="ORF">E5222_07950</name>
</gene>
<evidence type="ECO:0000313" key="2">
    <source>
        <dbReference type="Proteomes" id="UP000309389"/>
    </source>
</evidence>
<sequence length="63" mass="6986">MEEERILRAMARIKAATRRIEAAATVPPVPVEDSALAERHEKLRKEAMATLAQIDSLIGEMEA</sequence>
<keyword evidence="2" id="KW-1185">Reference proteome</keyword>
<reference evidence="1 2" key="1">
    <citation type="submission" date="2019-04" db="EMBL/GenBank/DDBJ databases">
        <title>Altererythrobacter aquimixticola sp. nov., isolated from sediment of junction between the ocean and a freshwater spring.</title>
        <authorList>
            <person name="Yoon J.-H."/>
        </authorList>
    </citation>
    <scope>NUCLEOTIDE SEQUENCE [LARGE SCALE GENOMIC DNA]</scope>
    <source>
        <strain evidence="1 2">SSKS-13</strain>
    </source>
</reference>
<protein>
    <submittedName>
        <fullName evidence="1">Uncharacterized protein</fullName>
    </submittedName>
</protein>
<organism evidence="1 2">
    <name type="scientific">Alteraurantiacibacter aquimixticola</name>
    <dbReference type="NCBI Taxonomy" id="2489173"/>
    <lineage>
        <taxon>Bacteria</taxon>
        <taxon>Pseudomonadati</taxon>
        <taxon>Pseudomonadota</taxon>
        <taxon>Alphaproteobacteria</taxon>
        <taxon>Sphingomonadales</taxon>
        <taxon>Erythrobacteraceae</taxon>
        <taxon>Alteraurantiacibacter</taxon>
    </lineage>
</organism>
<evidence type="ECO:0000313" key="1">
    <source>
        <dbReference type="EMBL" id="TIX50214.1"/>
    </source>
</evidence>
<dbReference type="AlphaFoldDB" id="A0A4T3EZY2"/>
<proteinExistence type="predicted"/>
<dbReference type="RefSeq" id="WP_136693234.1">
    <property type="nucleotide sequence ID" value="NZ_SSHH01000002.1"/>
</dbReference>